<dbReference type="EMBL" id="CAJOBR010040281">
    <property type="protein sequence ID" value="CAF5024289.1"/>
    <property type="molecule type" value="Genomic_DNA"/>
</dbReference>
<proteinExistence type="predicted"/>
<gene>
    <name evidence="2" type="ORF">QYT958_LOCUS40189</name>
    <name evidence="1" type="ORF">UJA718_LOCUS47091</name>
</gene>
<feature type="non-terminal residue" evidence="1">
    <location>
        <position position="1"/>
    </location>
</feature>
<name>A0A821X495_9BILA</name>
<sequence>PIGMKEYRCKHSIGLAIIFNMYKIKDGTRLIPLGKRKAPGRPKKVRTALLP</sequence>
<dbReference type="Proteomes" id="UP000663848">
    <property type="component" value="Unassembled WGS sequence"/>
</dbReference>
<dbReference type="Proteomes" id="UP000663873">
    <property type="component" value="Unassembled WGS sequence"/>
</dbReference>
<dbReference type="EMBL" id="CAJOBP010087481">
    <property type="protein sequence ID" value="CAF4935894.1"/>
    <property type="molecule type" value="Genomic_DNA"/>
</dbReference>
<comment type="caution">
    <text evidence="1">The sequence shown here is derived from an EMBL/GenBank/DDBJ whole genome shotgun (WGS) entry which is preliminary data.</text>
</comment>
<protein>
    <submittedName>
        <fullName evidence="1">Uncharacterized protein</fullName>
    </submittedName>
</protein>
<keyword evidence="3" id="KW-1185">Reference proteome</keyword>
<organism evidence="1 3">
    <name type="scientific">Rotaria socialis</name>
    <dbReference type="NCBI Taxonomy" id="392032"/>
    <lineage>
        <taxon>Eukaryota</taxon>
        <taxon>Metazoa</taxon>
        <taxon>Spiralia</taxon>
        <taxon>Gnathifera</taxon>
        <taxon>Rotifera</taxon>
        <taxon>Eurotatoria</taxon>
        <taxon>Bdelloidea</taxon>
        <taxon>Philodinida</taxon>
        <taxon>Philodinidae</taxon>
        <taxon>Rotaria</taxon>
    </lineage>
</organism>
<accession>A0A821X495</accession>
<evidence type="ECO:0000313" key="3">
    <source>
        <dbReference type="Proteomes" id="UP000663873"/>
    </source>
</evidence>
<evidence type="ECO:0000313" key="1">
    <source>
        <dbReference type="EMBL" id="CAF4935894.1"/>
    </source>
</evidence>
<reference evidence="1" key="1">
    <citation type="submission" date="2021-02" db="EMBL/GenBank/DDBJ databases">
        <authorList>
            <person name="Nowell W R."/>
        </authorList>
    </citation>
    <scope>NUCLEOTIDE SEQUENCE</scope>
</reference>
<dbReference type="AlphaFoldDB" id="A0A821X495"/>
<evidence type="ECO:0000313" key="2">
    <source>
        <dbReference type="EMBL" id="CAF5024289.1"/>
    </source>
</evidence>